<keyword evidence="3" id="KW-1185">Reference proteome</keyword>
<feature type="transmembrane region" description="Helical" evidence="1">
    <location>
        <begin position="86"/>
        <end position="106"/>
    </location>
</feature>
<gene>
    <name evidence="2" type="ORF">L596_009787</name>
</gene>
<feature type="transmembrane region" description="Helical" evidence="1">
    <location>
        <begin position="28"/>
        <end position="49"/>
    </location>
</feature>
<name>A0A4U5PGK7_STECR</name>
<keyword evidence="1" id="KW-0812">Transmembrane</keyword>
<keyword evidence="1" id="KW-1133">Transmembrane helix</keyword>
<evidence type="ECO:0000256" key="1">
    <source>
        <dbReference type="SAM" id="Phobius"/>
    </source>
</evidence>
<feature type="transmembrane region" description="Helical" evidence="1">
    <location>
        <begin position="55"/>
        <end position="74"/>
    </location>
</feature>
<reference evidence="2 3" key="2">
    <citation type="journal article" date="2019" name="G3 (Bethesda)">
        <title>Hybrid Assembly of the Genome of the Entomopathogenic Nematode Steinernema carpocapsae Identifies the X-Chromosome.</title>
        <authorList>
            <person name="Serra L."/>
            <person name="Macchietto M."/>
            <person name="Macias-Munoz A."/>
            <person name="McGill C.J."/>
            <person name="Rodriguez I.M."/>
            <person name="Rodriguez B."/>
            <person name="Murad R."/>
            <person name="Mortazavi A."/>
        </authorList>
    </citation>
    <scope>NUCLEOTIDE SEQUENCE [LARGE SCALE GENOMIC DNA]</scope>
    <source>
        <strain evidence="2 3">ALL</strain>
    </source>
</reference>
<dbReference type="Proteomes" id="UP000298663">
    <property type="component" value="Unassembled WGS sequence"/>
</dbReference>
<accession>A0A4U5PGK7</accession>
<organism evidence="2 3">
    <name type="scientific">Steinernema carpocapsae</name>
    <name type="common">Entomopathogenic nematode</name>
    <dbReference type="NCBI Taxonomy" id="34508"/>
    <lineage>
        <taxon>Eukaryota</taxon>
        <taxon>Metazoa</taxon>
        <taxon>Ecdysozoa</taxon>
        <taxon>Nematoda</taxon>
        <taxon>Chromadorea</taxon>
        <taxon>Rhabditida</taxon>
        <taxon>Tylenchina</taxon>
        <taxon>Panagrolaimomorpha</taxon>
        <taxon>Strongyloidoidea</taxon>
        <taxon>Steinernematidae</taxon>
        <taxon>Steinernema</taxon>
    </lineage>
</organism>
<sequence>MTTNSEDSAHPESLGALCTFLENDFVRLCLNSTFLFYVTLLRAGGSIYFIDQSGFTAIGIAFNAFLVMVHSVVLMASRRFNKQVKFFHTFVLCVCYSLLAGVLWNVRRSCSNSGESRKR</sequence>
<dbReference type="EMBL" id="AZBU02000002">
    <property type="protein sequence ID" value="TKR95648.1"/>
    <property type="molecule type" value="Genomic_DNA"/>
</dbReference>
<comment type="caution">
    <text evidence="2">The sequence shown here is derived from an EMBL/GenBank/DDBJ whole genome shotgun (WGS) entry which is preliminary data.</text>
</comment>
<protein>
    <submittedName>
        <fullName evidence="2">Uncharacterized protein</fullName>
    </submittedName>
</protein>
<evidence type="ECO:0000313" key="2">
    <source>
        <dbReference type="EMBL" id="TKR95648.1"/>
    </source>
</evidence>
<proteinExistence type="predicted"/>
<evidence type="ECO:0000313" key="3">
    <source>
        <dbReference type="Proteomes" id="UP000298663"/>
    </source>
</evidence>
<keyword evidence="1" id="KW-0472">Membrane</keyword>
<reference evidence="2 3" key="1">
    <citation type="journal article" date="2015" name="Genome Biol.">
        <title>Comparative genomics of Steinernema reveals deeply conserved gene regulatory networks.</title>
        <authorList>
            <person name="Dillman A.R."/>
            <person name="Macchietto M."/>
            <person name="Porter C.F."/>
            <person name="Rogers A."/>
            <person name="Williams B."/>
            <person name="Antoshechkin I."/>
            <person name="Lee M.M."/>
            <person name="Goodwin Z."/>
            <person name="Lu X."/>
            <person name="Lewis E.E."/>
            <person name="Goodrich-Blair H."/>
            <person name="Stock S.P."/>
            <person name="Adams B.J."/>
            <person name="Sternberg P.W."/>
            <person name="Mortazavi A."/>
        </authorList>
    </citation>
    <scope>NUCLEOTIDE SEQUENCE [LARGE SCALE GENOMIC DNA]</scope>
    <source>
        <strain evidence="2 3">ALL</strain>
    </source>
</reference>
<dbReference type="AlphaFoldDB" id="A0A4U5PGK7"/>